<dbReference type="Pfam" id="PF00106">
    <property type="entry name" value="adh_short"/>
    <property type="match status" value="1"/>
</dbReference>
<reference evidence="4 5" key="1">
    <citation type="submission" date="2019-09" db="EMBL/GenBank/DDBJ databases">
        <title>The hologenome of the rock-dwelling lichen Lasallia pustulata.</title>
        <authorList>
            <person name="Greshake Tzovaras B."/>
            <person name="Segers F."/>
            <person name="Bicker A."/>
            <person name="Dal Grande F."/>
            <person name="Otte J."/>
            <person name="Hankeln T."/>
            <person name="Schmitt I."/>
            <person name="Ebersberger I."/>
        </authorList>
    </citation>
    <scope>NUCLEOTIDE SEQUENCE [LARGE SCALE GENOMIC DNA]</scope>
    <source>
        <strain evidence="4">A1-1</strain>
    </source>
</reference>
<dbReference type="GO" id="GO:0016491">
    <property type="term" value="F:oxidoreductase activity"/>
    <property type="evidence" value="ECO:0007669"/>
    <property type="project" value="UniProtKB-KW"/>
</dbReference>
<dbReference type="CDD" id="cd05233">
    <property type="entry name" value="SDR_c"/>
    <property type="match status" value="1"/>
</dbReference>
<keyword evidence="3" id="KW-0560">Oxidoreductase</keyword>
<protein>
    <submittedName>
        <fullName evidence="4">Putative 3-oxoacyl-[acyl-carrier-] reductase</fullName>
    </submittedName>
</protein>
<organism evidence="4 5">
    <name type="scientific">Lasallia pustulata</name>
    <dbReference type="NCBI Taxonomy" id="136370"/>
    <lineage>
        <taxon>Eukaryota</taxon>
        <taxon>Fungi</taxon>
        <taxon>Dikarya</taxon>
        <taxon>Ascomycota</taxon>
        <taxon>Pezizomycotina</taxon>
        <taxon>Lecanoromycetes</taxon>
        <taxon>OSLEUM clade</taxon>
        <taxon>Umbilicariomycetidae</taxon>
        <taxon>Umbilicariales</taxon>
        <taxon>Umbilicariaceae</taxon>
        <taxon>Lasallia</taxon>
    </lineage>
</organism>
<dbReference type="Gene3D" id="3.40.50.720">
    <property type="entry name" value="NAD(P)-binding Rossmann-like Domain"/>
    <property type="match status" value="1"/>
</dbReference>
<evidence type="ECO:0000313" key="5">
    <source>
        <dbReference type="Proteomes" id="UP000324767"/>
    </source>
</evidence>
<evidence type="ECO:0000256" key="1">
    <source>
        <dbReference type="ARBA" id="ARBA00006484"/>
    </source>
</evidence>
<dbReference type="InterPro" id="IPR036291">
    <property type="entry name" value="NAD(P)-bd_dom_sf"/>
</dbReference>
<dbReference type="SUPFAM" id="SSF51735">
    <property type="entry name" value="NAD(P)-binding Rossmann-fold domains"/>
    <property type="match status" value="1"/>
</dbReference>
<evidence type="ECO:0000313" key="4">
    <source>
        <dbReference type="EMBL" id="KAA6410872.1"/>
    </source>
</evidence>
<gene>
    <name evidence="4" type="ORF">FRX48_05182</name>
</gene>
<dbReference type="PROSITE" id="PS00061">
    <property type="entry name" value="ADH_SHORT"/>
    <property type="match status" value="1"/>
</dbReference>
<comment type="caution">
    <text evidence="4">The sequence shown here is derived from an EMBL/GenBank/DDBJ whole genome shotgun (WGS) entry which is preliminary data.</text>
</comment>
<keyword evidence="2" id="KW-0521">NADP</keyword>
<evidence type="ECO:0000256" key="3">
    <source>
        <dbReference type="ARBA" id="ARBA00023002"/>
    </source>
</evidence>
<dbReference type="AlphaFoldDB" id="A0A5M8PPE7"/>
<dbReference type="OrthoDB" id="2962696at2759"/>
<dbReference type="EMBL" id="VXIT01000008">
    <property type="protein sequence ID" value="KAA6410872.1"/>
    <property type="molecule type" value="Genomic_DNA"/>
</dbReference>
<evidence type="ECO:0000256" key="2">
    <source>
        <dbReference type="ARBA" id="ARBA00022857"/>
    </source>
</evidence>
<accession>A0A5M8PPE7</accession>
<sequence>MTSVEAAEIFAVKGLVAVITGGGSGIGLMMAKALALNGAHKVYIIGRRKEVLEAAAKESPHGNIIPLVGDATSKDSLRSIATYIEKDTGYVNVIIANSGILGPRTASLTPDSSLEEFQSTLWNAPFEEYTQTFAVNTSAVYYTIVAFLMLLDAGNKKGNVSQKSQVIATSSIGGFNRSAPGGYAYGQSKAATTLLMKQLATKLVPYRIRANVIAPGLFPSDLAAPIIGTGVISKEMIPAERVGTLEDMAGCILYLTSRAGAYCNGNVVVTDDGWQWKSQTGRLIARSSSEAEFGTGEGGNESSCCIRSTMFSDIHH</sequence>
<dbReference type="InterPro" id="IPR020904">
    <property type="entry name" value="Sc_DH/Rdtase_CS"/>
</dbReference>
<dbReference type="PRINTS" id="PR00081">
    <property type="entry name" value="GDHRDH"/>
</dbReference>
<dbReference type="PANTHER" id="PTHR43618">
    <property type="entry name" value="7-ALPHA-HYDROXYSTEROID DEHYDROGENASE"/>
    <property type="match status" value="1"/>
</dbReference>
<dbReference type="InterPro" id="IPR052178">
    <property type="entry name" value="Sec_Metab_Biosynth_SDR"/>
</dbReference>
<dbReference type="PANTHER" id="PTHR43618:SF18">
    <property type="entry name" value="SHORT CHAIN DEHYDROGENASE_REDUCTASE FAMILY (AFU_ORTHOLOGUE AFUA_5G12480)"/>
    <property type="match status" value="1"/>
</dbReference>
<dbReference type="Proteomes" id="UP000324767">
    <property type="component" value="Unassembled WGS sequence"/>
</dbReference>
<name>A0A5M8PPE7_9LECA</name>
<proteinExistence type="inferred from homology"/>
<comment type="similarity">
    <text evidence="1">Belongs to the short-chain dehydrogenases/reductases (SDR) family.</text>
</comment>
<dbReference type="InterPro" id="IPR002347">
    <property type="entry name" value="SDR_fam"/>
</dbReference>